<gene>
    <name evidence="3" type="ORF">EZS27_015552</name>
</gene>
<dbReference type="Pfam" id="PF19762">
    <property type="entry name" value="DUF6249"/>
    <property type="match status" value="1"/>
</dbReference>
<dbReference type="InterPro" id="IPR046216">
    <property type="entry name" value="DUF6249"/>
</dbReference>
<dbReference type="EMBL" id="SNRY01000810">
    <property type="protein sequence ID" value="KAA6336288.1"/>
    <property type="molecule type" value="Genomic_DNA"/>
</dbReference>
<feature type="domain" description="DUF6249" evidence="2">
    <location>
        <begin position="9"/>
        <end position="130"/>
    </location>
</feature>
<organism evidence="3">
    <name type="scientific">termite gut metagenome</name>
    <dbReference type="NCBI Taxonomy" id="433724"/>
    <lineage>
        <taxon>unclassified sequences</taxon>
        <taxon>metagenomes</taxon>
        <taxon>organismal metagenomes</taxon>
    </lineage>
</organism>
<proteinExistence type="predicted"/>
<protein>
    <recommendedName>
        <fullName evidence="2">DUF6249 domain-containing protein</fullName>
    </recommendedName>
</protein>
<feature type="transmembrane region" description="Helical" evidence="1">
    <location>
        <begin position="106"/>
        <end position="129"/>
    </location>
</feature>
<comment type="caution">
    <text evidence="3">The sequence shown here is derived from an EMBL/GenBank/DDBJ whole genome shotgun (WGS) entry which is preliminary data.</text>
</comment>
<feature type="transmembrane region" description="Helical" evidence="1">
    <location>
        <begin position="69"/>
        <end position="94"/>
    </location>
</feature>
<reference evidence="3" key="1">
    <citation type="submission" date="2019-03" db="EMBL/GenBank/DDBJ databases">
        <title>Single cell metagenomics reveals metabolic interactions within the superorganism composed of flagellate Streblomastix strix and complex community of Bacteroidetes bacteria on its surface.</title>
        <authorList>
            <person name="Treitli S.C."/>
            <person name="Kolisko M."/>
            <person name="Husnik F."/>
            <person name="Keeling P."/>
            <person name="Hampl V."/>
        </authorList>
    </citation>
    <scope>NUCLEOTIDE SEQUENCE</scope>
    <source>
        <strain evidence="3">STM</strain>
    </source>
</reference>
<name>A0A5J4RRJ7_9ZZZZ</name>
<accession>A0A5J4RRJ7</accession>
<evidence type="ECO:0000313" key="3">
    <source>
        <dbReference type="EMBL" id="KAA6336288.1"/>
    </source>
</evidence>
<evidence type="ECO:0000256" key="1">
    <source>
        <dbReference type="SAM" id="Phobius"/>
    </source>
</evidence>
<evidence type="ECO:0000259" key="2">
    <source>
        <dbReference type="Pfam" id="PF19762"/>
    </source>
</evidence>
<keyword evidence="1" id="KW-1133">Transmembrane helix</keyword>
<dbReference type="AlphaFoldDB" id="A0A5J4RRJ7"/>
<sequence>MMDFIMAPLIVGIVTLGTYKLFELFVCKRERLFMLEKLGDKLTLPVELNKLSLPNYSHSRPFSFGALKAGCLLMGIGLGLFVGFFLCVFGIPNYVTNFHNWETREISSVVYGSCVLFFGGAGLVTAFIIETRKKKGKEKENSEE</sequence>
<feature type="transmembrane region" description="Helical" evidence="1">
    <location>
        <begin position="6"/>
        <end position="27"/>
    </location>
</feature>
<keyword evidence="1" id="KW-0472">Membrane</keyword>
<keyword evidence="1" id="KW-0812">Transmembrane</keyword>